<feature type="region of interest" description="Disordered" evidence="8">
    <location>
        <begin position="657"/>
        <end position="680"/>
    </location>
</feature>
<gene>
    <name evidence="10" type="primary">EPL1</name>
    <name evidence="10" type="ORF">IWQ62_005280</name>
</gene>
<proteinExistence type="inferred from homology"/>
<dbReference type="InterPro" id="IPR024943">
    <property type="entry name" value="Enhancer_polycomb"/>
</dbReference>
<keyword evidence="3 7" id="KW-0805">Transcription regulation</keyword>
<evidence type="ECO:0000313" key="10">
    <source>
        <dbReference type="EMBL" id="KAJ1956535.1"/>
    </source>
</evidence>
<name>A0A9W8AMH6_9FUNG</name>
<keyword evidence="11" id="KW-1185">Reference proteome</keyword>
<evidence type="ECO:0000313" key="11">
    <source>
        <dbReference type="Proteomes" id="UP001150925"/>
    </source>
</evidence>
<organism evidence="10 11">
    <name type="scientific">Dispira parvispora</name>
    <dbReference type="NCBI Taxonomy" id="1520584"/>
    <lineage>
        <taxon>Eukaryota</taxon>
        <taxon>Fungi</taxon>
        <taxon>Fungi incertae sedis</taxon>
        <taxon>Zoopagomycota</taxon>
        <taxon>Kickxellomycotina</taxon>
        <taxon>Dimargaritomycetes</taxon>
        <taxon>Dimargaritales</taxon>
        <taxon>Dimargaritaceae</taxon>
        <taxon>Dispira</taxon>
    </lineage>
</organism>
<evidence type="ECO:0000256" key="7">
    <source>
        <dbReference type="RuleBase" id="RU361124"/>
    </source>
</evidence>
<feature type="compositionally biased region" description="Polar residues" evidence="8">
    <location>
        <begin position="554"/>
        <end position="574"/>
    </location>
</feature>
<dbReference type="GO" id="GO:0005634">
    <property type="term" value="C:nucleus"/>
    <property type="evidence" value="ECO:0007669"/>
    <property type="project" value="UniProtKB-SubCell"/>
</dbReference>
<dbReference type="AlphaFoldDB" id="A0A9W8AMH6"/>
<comment type="similarity">
    <text evidence="2 7">Belongs to the enhancer of polycomb family.</text>
</comment>
<dbReference type="GO" id="GO:0035267">
    <property type="term" value="C:NuA4 histone acetyltransferase complex"/>
    <property type="evidence" value="ECO:0007669"/>
    <property type="project" value="InterPro"/>
</dbReference>
<evidence type="ECO:0000256" key="8">
    <source>
        <dbReference type="SAM" id="MobiDB-lite"/>
    </source>
</evidence>
<feature type="region of interest" description="Disordered" evidence="8">
    <location>
        <begin position="545"/>
        <end position="577"/>
    </location>
</feature>
<dbReference type="OrthoDB" id="435275at2759"/>
<sequence length="680" mass="76017">MSKFRSRKIDFKRPLPVYRASELPTLDEAAALQRTAPMVETGVEKEEEEEHHLQAAISAAQAALTGQSNKASELYIPTPDASRFVVNYEKIYRKNFARPSTYVRFSTPVEESIGCPYCMDEEDTEWLVAFNKSRKASQKIPEDVFETIMWQYESLTRDMVFTEPDSIPSFSDLDQLAQSKVSPFHSQAKLLYDYWRNKRINNEYQPLMPSLRFEVPGQNNDTDPYVCFRRREVKPLRKTRRTDAHSLEKLRRLLSELETARSLLEMVGRREKMRKESLLLEQIIFKQKCTVFEQRRASGHPRDETDELFGSRRKSRKTAIAAGDGGKHTITIPLRKLKDYTESGGTSPTSSSTPLLKMPFLVPPKLVPSLTERALRDMSRRKALNEGWVDTTANPYDSLPRPHSHTFYRPIPGVKSLAAQRLHPYRRALGGKSSSGLYTWSAQPSFRCRMGRGGRIFLDRRRLPLHPAISAEAQDEAMARFGYHYDPYRYDDNGPGDYDDLVLIEPLSRDLVGRRVSILSEMDQRNLLTQPAFIPFSVNSVPSTSVSGGGLSHGASNTKTAPTTSTSLAENGTSLPAPKSSIAVEVTTAAPAQNSLANRTTLGGTASTNIPTQISSQTALPKAGGNSALKMTPKALNRHPLTPDTLRAMLGTSGSMSTPMASFMSSPTRHPQLNSLSKPV</sequence>
<comment type="caution">
    <text evidence="10">The sequence shown here is derived from an EMBL/GenBank/DDBJ whole genome shotgun (WGS) entry which is preliminary data.</text>
</comment>
<evidence type="ECO:0000256" key="5">
    <source>
        <dbReference type="ARBA" id="ARBA00023242"/>
    </source>
</evidence>
<evidence type="ECO:0000256" key="2">
    <source>
        <dbReference type="ARBA" id="ARBA00008035"/>
    </source>
</evidence>
<keyword evidence="5 7" id="KW-0539">Nucleus</keyword>
<evidence type="ECO:0000256" key="4">
    <source>
        <dbReference type="ARBA" id="ARBA00023163"/>
    </source>
</evidence>
<evidence type="ECO:0000259" key="9">
    <source>
        <dbReference type="Pfam" id="PF10513"/>
    </source>
</evidence>
<evidence type="ECO:0000256" key="3">
    <source>
        <dbReference type="ARBA" id="ARBA00023015"/>
    </source>
</evidence>
<dbReference type="GO" id="GO:0006357">
    <property type="term" value="P:regulation of transcription by RNA polymerase II"/>
    <property type="evidence" value="ECO:0007669"/>
    <property type="project" value="InterPro"/>
</dbReference>
<reference evidence="10" key="1">
    <citation type="submission" date="2022-07" db="EMBL/GenBank/DDBJ databases">
        <title>Phylogenomic reconstructions and comparative analyses of Kickxellomycotina fungi.</title>
        <authorList>
            <person name="Reynolds N.K."/>
            <person name="Stajich J.E."/>
            <person name="Barry K."/>
            <person name="Grigoriev I.V."/>
            <person name="Crous P."/>
            <person name="Smith M.E."/>
        </authorList>
    </citation>
    <scope>NUCLEOTIDE SEQUENCE</scope>
    <source>
        <strain evidence="10">RSA 1196</strain>
    </source>
</reference>
<protein>
    <recommendedName>
        <fullName evidence="7">Enhancer of polycomb-like protein</fullName>
    </recommendedName>
</protein>
<dbReference type="Pfam" id="PF10513">
    <property type="entry name" value="EPL1"/>
    <property type="match status" value="1"/>
</dbReference>
<dbReference type="Proteomes" id="UP001150925">
    <property type="component" value="Unassembled WGS sequence"/>
</dbReference>
<feature type="region of interest" description="Disordered" evidence="8">
    <location>
        <begin position="296"/>
        <end position="322"/>
    </location>
</feature>
<evidence type="ECO:0000256" key="1">
    <source>
        <dbReference type="ARBA" id="ARBA00004123"/>
    </source>
</evidence>
<dbReference type="EMBL" id="JANBPY010002108">
    <property type="protein sequence ID" value="KAJ1956535.1"/>
    <property type="molecule type" value="Genomic_DNA"/>
</dbReference>
<feature type="domain" description="Enhancer of polycomb-like N-terminal" evidence="9">
    <location>
        <begin position="5"/>
        <end position="153"/>
    </location>
</feature>
<feature type="region of interest" description="Disordered" evidence="8">
    <location>
        <begin position="598"/>
        <end position="641"/>
    </location>
</feature>
<comment type="subcellular location">
    <subcellularLocation>
        <location evidence="1 7">Nucleus</location>
    </subcellularLocation>
</comment>
<feature type="compositionally biased region" description="Polar residues" evidence="8">
    <location>
        <begin position="598"/>
        <end position="619"/>
    </location>
</feature>
<dbReference type="InterPro" id="IPR019542">
    <property type="entry name" value="Enhancer_polycomb-like_N"/>
</dbReference>
<evidence type="ECO:0000256" key="6">
    <source>
        <dbReference type="ARBA" id="ARBA00025513"/>
    </source>
</evidence>
<accession>A0A9W8AMH6</accession>
<dbReference type="PANTHER" id="PTHR14898">
    <property type="entry name" value="ENHANCER OF POLYCOMB"/>
    <property type="match status" value="1"/>
</dbReference>
<comment type="function">
    <text evidence="6">Component of the NuA4 histone acetyltransferase complex which is involved in transcriptional activation of selected genes principally by acetylation of nucleosomal histone H4 and H2A. The NuA4 complex is also involved in DNA repair. Involved in gene silencing by neighboring heterochromatin, blockage of the silencing spreading along the chromosome, and required for cell cycle progression through G2/M.</text>
</comment>
<keyword evidence="4 7" id="KW-0804">Transcription</keyword>